<evidence type="ECO:0000256" key="1">
    <source>
        <dbReference type="ARBA" id="ARBA00008714"/>
    </source>
</evidence>
<evidence type="ECO:0000313" key="7">
    <source>
        <dbReference type="EMBL" id="MFC0264156.1"/>
    </source>
</evidence>
<evidence type="ECO:0000256" key="4">
    <source>
        <dbReference type="ARBA" id="ARBA00023002"/>
    </source>
</evidence>
<gene>
    <name evidence="7" type="ORF">ACFFIP_15790</name>
</gene>
<proteinExistence type="inferred from homology"/>
<reference evidence="7 8" key="1">
    <citation type="submission" date="2024-09" db="EMBL/GenBank/DDBJ databases">
        <authorList>
            <person name="Sun Q."/>
            <person name="Mori K."/>
        </authorList>
    </citation>
    <scope>NUCLEOTIDE SEQUENCE [LARGE SCALE GENOMIC DNA]</scope>
    <source>
        <strain evidence="7 8">CCM 7650</strain>
    </source>
</reference>
<dbReference type="Gene3D" id="3.55.40.20">
    <property type="entry name" value="Iron/manganese superoxide dismutase, C-terminal domain"/>
    <property type="match status" value="1"/>
</dbReference>
<protein>
    <recommendedName>
        <fullName evidence="2">superoxide dismutase</fullName>
        <ecNumber evidence="2">1.15.1.1</ecNumber>
    </recommendedName>
</protein>
<dbReference type="Gene3D" id="1.10.287.990">
    <property type="entry name" value="Fe,Mn superoxide dismutase (SOD) domain"/>
    <property type="match status" value="1"/>
</dbReference>
<dbReference type="EMBL" id="JBHLWI010000044">
    <property type="protein sequence ID" value="MFC0264156.1"/>
    <property type="molecule type" value="Genomic_DNA"/>
</dbReference>
<evidence type="ECO:0000259" key="5">
    <source>
        <dbReference type="Pfam" id="PF00081"/>
    </source>
</evidence>
<evidence type="ECO:0000256" key="2">
    <source>
        <dbReference type="ARBA" id="ARBA00012682"/>
    </source>
</evidence>
<organism evidence="7 8">
    <name type="scientific">Fontibacter flavus</name>
    <dbReference type="NCBI Taxonomy" id="654838"/>
    <lineage>
        <taxon>Bacteria</taxon>
        <taxon>Pseudomonadati</taxon>
        <taxon>Bacteroidota</taxon>
        <taxon>Cytophagia</taxon>
        <taxon>Cytophagales</taxon>
        <taxon>Cyclobacteriaceae</taxon>
        <taxon>Fontibacter</taxon>
    </lineage>
</organism>
<dbReference type="EC" id="1.15.1.1" evidence="2"/>
<sequence>MKKTTFDVSRRKFLSHSSKATLAVGIGSSVIGSAFLSACGGNTESGSVEEEIKILLSTGFEQMPLAYAYEALEPHIDAMTMEIHYTKHAAAYAKNLAEASAEENVDVSRPLEEVMMNISKYSTKMRNNGGGHYNHELFWKTMSPNGGGEPGGDLGHAITGAFGSFAEFQKQFEDAAKGRFGSGWGWLVLDKDNLLKIGSTPNQDNPLMDISDFQGIPLLGIDVWEHAYYLNYQNRRPDYVSAFWNVVNWSEVEKRYDTLMKG</sequence>
<dbReference type="InterPro" id="IPR001189">
    <property type="entry name" value="Mn/Fe_SOD"/>
</dbReference>
<dbReference type="PROSITE" id="PS00088">
    <property type="entry name" value="SOD_MN"/>
    <property type="match status" value="1"/>
</dbReference>
<evidence type="ECO:0000313" key="8">
    <source>
        <dbReference type="Proteomes" id="UP001589797"/>
    </source>
</evidence>
<dbReference type="RefSeq" id="WP_382388668.1">
    <property type="nucleotide sequence ID" value="NZ_JBHLWI010000044.1"/>
</dbReference>
<dbReference type="Proteomes" id="UP001589797">
    <property type="component" value="Unassembled WGS sequence"/>
</dbReference>
<dbReference type="PROSITE" id="PS51318">
    <property type="entry name" value="TAT"/>
    <property type="match status" value="1"/>
</dbReference>
<keyword evidence="4 7" id="KW-0560">Oxidoreductase</keyword>
<evidence type="ECO:0000259" key="6">
    <source>
        <dbReference type="Pfam" id="PF02777"/>
    </source>
</evidence>
<dbReference type="SUPFAM" id="SSF54719">
    <property type="entry name" value="Fe,Mn superoxide dismutase (SOD), C-terminal domain"/>
    <property type="match status" value="1"/>
</dbReference>
<feature type="domain" description="Manganese/iron superoxide dismutase N-terminal" evidence="5">
    <location>
        <begin position="60"/>
        <end position="143"/>
    </location>
</feature>
<dbReference type="InterPro" id="IPR036324">
    <property type="entry name" value="Mn/Fe_SOD_N_sf"/>
</dbReference>
<name>A0ABV6FWA2_9BACT</name>
<keyword evidence="8" id="KW-1185">Reference proteome</keyword>
<dbReference type="InterPro" id="IPR019832">
    <property type="entry name" value="Mn/Fe_SOD_C"/>
</dbReference>
<accession>A0ABV6FWA2</accession>
<dbReference type="PRINTS" id="PR01703">
    <property type="entry name" value="MNSODISMTASE"/>
</dbReference>
<dbReference type="Pfam" id="PF00081">
    <property type="entry name" value="Sod_Fe_N"/>
    <property type="match status" value="1"/>
</dbReference>
<comment type="caution">
    <text evidence="7">The sequence shown here is derived from an EMBL/GenBank/DDBJ whole genome shotgun (WGS) entry which is preliminary data.</text>
</comment>
<dbReference type="InterPro" id="IPR019831">
    <property type="entry name" value="Mn/Fe_SOD_N"/>
</dbReference>
<dbReference type="PANTHER" id="PTHR43595:SF2">
    <property type="entry name" value="SMALL RIBOSOMAL SUBUNIT PROTEIN MS42"/>
    <property type="match status" value="1"/>
</dbReference>
<feature type="domain" description="Manganese/iron superoxide dismutase C-terminal" evidence="6">
    <location>
        <begin position="151"/>
        <end position="255"/>
    </location>
</feature>
<dbReference type="InterPro" id="IPR006311">
    <property type="entry name" value="TAT_signal"/>
</dbReference>
<dbReference type="InterPro" id="IPR036314">
    <property type="entry name" value="SOD_C_sf"/>
</dbReference>
<evidence type="ECO:0000256" key="3">
    <source>
        <dbReference type="ARBA" id="ARBA00022723"/>
    </source>
</evidence>
<dbReference type="Pfam" id="PF02777">
    <property type="entry name" value="Sod_Fe_C"/>
    <property type="match status" value="1"/>
</dbReference>
<dbReference type="InterPro" id="IPR019833">
    <property type="entry name" value="Mn/Fe_SOD_BS"/>
</dbReference>
<dbReference type="GO" id="GO:0004784">
    <property type="term" value="F:superoxide dismutase activity"/>
    <property type="evidence" value="ECO:0007669"/>
    <property type="project" value="UniProtKB-EC"/>
</dbReference>
<dbReference type="SUPFAM" id="SSF46609">
    <property type="entry name" value="Fe,Mn superoxide dismutase (SOD), N-terminal domain"/>
    <property type="match status" value="1"/>
</dbReference>
<dbReference type="PANTHER" id="PTHR43595">
    <property type="entry name" value="37S RIBOSOMAL PROTEIN S26, MITOCHONDRIAL"/>
    <property type="match status" value="1"/>
</dbReference>
<comment type="similarity">
    <text evidence="1">Belongs to the iron/manganese superoxide dismutase family.</text>
</comment>
<keyword evidence="3" id="KW-0479">Metal-binding</keyword>